<accession>A0A511N483</accession>
<dbReference type="RefSeq" id="WP_146885255.1">
    <property type="nucleotide sequence ID" value="NZ_BJXB01000012.1"/>
</dbReference>
<gene>
    <name evidence="1" type="ORF">DC3_28260</name>
</gene>
<reference evidence="1 2" key="1">
    <citation type="submission" date="2019-07" db="EMBL/GenBank/DDBJ databases">
        <title>Whole genome shotgun sequence of Deinococcus cellulosilyticus NBRC 106333.</title>
        <authorList>
            <person name="Hosoyama A."/>
            <person name="Uohara A."/>
            <person name="Ohji S."/>
            <person name="Ichikawa N."/>
        </authorList>
    </citation>
    <scope>NUCLEOTIDE SEQUENCE [LARGE SCALE GENOMIC DNA]</scope>
    <source>
        <strain evidence="1 2">NBRC 106333</strain>
    </source>
</reference>
<evidence type="ECO:0000313" key="2">
    <source>
        <dbReference type="Proteomes" id="UP000321306"/>
    </source>
</evidence>
<dbReference type="Proteomes" id="UP000321306">
    <property type="component" value="Unassembled WGS sequence"/>
</dbReference>
<name>A0A511N483_DEIC1</name>
<sequence length="105" mass="11823">MSTTQPLLFAPAVTADQVFQHLQAHTAWWAVWTFVEVLQKNSPTPLKSKKAATLWVLKHYTEDVIRNLQKGATLPSLIEACEDRHVLDLAAYISEHWDVLKAGGE</sequence>
<keyword evidence="2" id="KW-1185">Reference proteome</keyword>
<dbReference type="AlphaFoldDB" id="A0A511N483"/>
<dbReference type="EMBL" id="BJXB01000012">
    <property type="protein sequence ID" value="GEM47191.1"/>
    <property type="molecule type" value="Genomic_DNA"/>
</dbReference>
<protein>
    <submittedName>
        <fullName evidence="1">Uncharacterized protein</fullName>
    </submittedName>
</protein>
<evidence type="ECO:0000313" key="1">
    <source>
        <dbReference type="EMBL" id="GEM47191.1"/>
    </source>
</evidence>
<proteinExistence type="predicted"/>
<comment type="caution">
    <text evidence="1">The sequence shown here is derived from an EMBL/GenBank/DDBJ whole genome shotgun (WGS) entry which is preliminary data.</text>
</comment>
<organism evidence="1 2">
    <name type="scientific">Deinococcus cellulosilyticus (strain DSM 18568 / NBRC 106333 / KACC 11606 / 5516J-15)</name>
    <dbReference type="NCBI Taxonomy" id="1223518"/>
    <lineage>
        <taxon>Bacteria</taxon>
        <taxon>Thermotogati</taxon>
        <taxon>Deinococcota</taxon>
        <taxon>Deinococci</taxon>
        <taxon>Deinococcales</taxon>
        <taxon>Deinococcaceae</taxon>
        <taxon>Deinococcus</taxon>
    </lineage>
</organism>